<keyword evidence="1" id="KW-0378">Hydrolase</keyword>
<keyword evidence="1" id="KW-0456">Lyase</keyword>
<dbReference type="PATRIC" id="fig|1150600.3.peg.2098"/>
<evidence type="ECO:0000313" key="2">
    <source>
        <dbReference type="Proteomes" id="UP000014174"/>
    </source>
</evidence>
<dbReference type="EMBL" id="AQPN01000078">
    <property type="protein sequence ID" value="EOR94750.1"/>
    <property type="molecule type" value="Genomic_DNA"/>
</dbReference>
<dbReference type="STRING" id="1150600.ADIARSV_2124"/>
<name>R9GT90_9SPHI</name>
<proteinExistence type="predicted"/>
<dbReference type="EC" id="4.2.1.7" evidence="1"/>
<accession>R9GT90</accession>
<gene>
    <name evidence="1" type="ORF">ADIARSV_2124</name>
</gene>
<keyword evidence="2" id="KW-1185">Reference proteome</keyword>
<dbReference type="GO" id="GO:0008789">
    <property type="term" value="F:altronate dehydratase activity"/>
    <property type="evidence" value="ECO:0007669"/>
    <property type="project" value="UniProtKB-EC"/>
</dbReference>
<evidence type="ECO:0000313" key="1">
    <source>
        <dbReference type="EMBL" id="EOR94750.1"/>
    </source>
</evidence>
<sequence>MKLTNLLKEIYAQVKQDKRVPIPISKIIRVASGEKAHHEESGFREIAIFKTGVTL</sequence>
<dbReference type="GO" id="GO:0016787">
    <property type="term" value="F:hydrolase activity"/>
    <property type="evidence" value="ECO:0007669"/>
    <property type="project" value="UniProtKB-KW"/>
</dbReference>
<dbReference type="Proteomes" id="UP000014174">
    <property type="component" value="Unassembled WGS sequence"/>
</dbReference>
<dbReference type="RefSeq" id="WP_016195358.1">
    <property type="nucleotide sequence ID" value="NZ_AQPN01000078.1"/>
</dbReference>
<reference evidence="1 2" key="1">
    <citation type="journal article" date="2013" name="Genome Announc.">
        <title>Draft Genome Sequence of Arcticibacter svalbardensis Strain MN12-7T, a Member of the Family Sphingobacteriaceae Isolated from an Arctic Soil Sample.</title>
        <authorList>
            <person name="Shivaji S."/>
            <person name="Ara S."/>
            <person name="Prasad S."/>
            <person name="Manasa B.P."/>
            <person name="Begum Z."/>
            <person name="Singh A."/>
            <person name="Kumar Pinnaka A."/>
        </authorList>
    </citation>
    <scope>NUCLEOTIDE SEQUENCE [LARGE SCALE GENOMIC DNA]</scope>
    <source>
        <strain evidence="1 2">MN12-7</strain>
    </source>
</reference>
<organism evidence="1 2">
    <name type="scientific">Arcticibacter svalbardensis MN12-7</name>
    <dbReference type="NCBI Taxonomy" id="1150600"/>
    <lineage>
        <taxon>Bacteria</taxon>
        <taxon>Pseudomonadati</taxon>
        <taxon>Bacteroidota</taxon>
        <taxon>Sphingobacteriia</taxon>
        <taxon>Sphingobacteriales</taxon>
        <taxon>Sphingobacteriaceae</taxon>
        <taxon>Arcticibacter</taxon>
    </lineage>
</organism>
<protein>
    <submittedName>
        <fullName evidence="1">Altronate hydrolase</fullName>
        <ecNumber evidence="1">4.2.1.7</ecNumber>
    </submittedName>
</protein>
<comment type="caution">
    <text evidence="1">The sequence shown here is derived from an EMBL/GenBank/DDBJ whole genome shotgun (WGS) entry which is preliminary data.</text>
</comment>
<dbReference type="AlphaFoldDB" id="R9GT90"/>